<evidence type="ECO:0000313" key="2">
    <source>
        <dbReference type="EMBL" id="KAF0924698.1"/>
    </source>
</evidence>
<reference evidence="2 3" key="1">
    <citation type="submission" date="2019-11" db="EMBL/GenBank/DDBJ databases">
        <title>Whole genome sequence of Oryza granulata.</title>
        <authorList>
            <person name="Li W."/>
        </authorList>
    </citation>
    <scope>NUCLEOTIDE SEQUENCE [LARGE SCALE GENOMIC DNA]</scope>
    <source>
        <strain evidence="3">cv. Menghai</strain>
        <tissue evidence="2">Leaf</tissue>
    </source>
</reference>
<keyword evidence="3" id="KW-1185">Reference proteome</keyword>
<protein>
    <submittedName>
        <fullName evidence="2">Uncharacterized protein</fullName>
    </submittedName>
</protein>
<evidence type="ECO:0000256" key="1">
    <source>
        <dbReference type="SAM" id="MobiDB-lite"/>
    </source>
</evidence>
<sequence length="75" mass="8729">MPSKEDIAASWPSQQEREARSKQEDERGKVKEEDGCHLARRKDQNTKTQFGKRKKILEINQKQKMIMQDLVAACV</sequence>
<comment type="caution">
    <text evidence="2">The sequence shown here is derived from an EMBL/GenBank/DDBJ whole genome shotgun (WGS) entry which is preliminary data.</text>
</comment>
<gene>
    <name evidence="2" type="ORF">E2562_014503</name>
</gene>
<accession>A0A6G1EIR7</accession>
<name>A0A6G1EIR7_9ORYZ</name>
<evidence type="ECO:0000313" key="3">
    <source>
        <dbReference type="Proteomes" id="UP000479710"/>
    </source>
</evidence>
<organism evidence="2 3">
    <name type="scientific">Oryza meyeriana var. granulata</name>
    <dbReference type="NCBI Taxonomy" id="110450"/>
    <lineage>
        <taxon>Eukaryota</taxon>
        <taxon>Viridiplantae</taxon>
        <taxon>Streptophyta</taxon>
        <taxon>Embryophyta</taxon>
        <taxon>Tracheophyta</taxon>
        <taxon>Spermatophyta</taxon>
        <taxon>Magnoliopsida</taxon>
        <taxon>Liliopsida</taxon>
        <taxon>Poales</taxon>
        <taxon>Poaceae</taxon>
        <taxon>BOP clade</taxon>
        <taxon>Oryzoideae</taxon>
        <taxon>Oryzeae</taxon>
        <taxon>Oryzinae</taxon>
        <taxon>Oryza</taxon>
        <taxon>Oryza meyeriana</taxon>
    </lineage>
</organism>
<feature type="region of interest" description="Disordered" evidence="1">
    <location>
        <begin position="1"/>
        <end position="49"/>
    </location>
</feature>
<dbReference type="AlphaFoldDB" id="A0A6G1EIR7"/>
<proteinExistence type="predicted"/>
<dbReference type="EMBL" id="SPHZ02000003">
    <property type="protein sequence ID" value="KAF0924698.1"/>
    <property type="molecule type" value="Genomic_DNA"/>
</dbReference>
<feature type="compositionally biased region" description="Basic and acidic residues" evidence="1">
    <location>
        <begin position="15"/>
        <end position="45"/>
    </location>
</feature>
<dbReference type="Proteomes" id="UP000479710">
    <property type="component" value="Unassembled WGS sequence"/>
</dbReference>